<organism evidence="1">
    <name type="scientific">marine metagenome</name>
    <dbReference type="NCBI Taxonomy" id="408172"/>
    <lineage>
        <taxon>unclassified sequences</taxon>
        <taxon>metagenomes</taxon>
        <taxon>ecological metagenomes</taxon>
    </lineage>
</organism>
<name>A0A382HUE6_9ZZZZ</name>
<reference evidence="1" key="1">
    <citation type="submission" date="2018-05" db="EMBL/GenBank/DDBJ databases">
        <authorList>
            <person name="Lanie J.A."/>
            <person name="Ng W.-L."/>
            <person name="Kazmierczak K.M."/>
            <person name="Andrzejewski T.M."/>
            <person name="Davidsen T.M."/>
            <person name="Wayne K.J."/>
            <person name="Tettelin H."/>
            <person name="Glass J.I."/>
            <person name="Rusch D."/>
            <person name="Podicherti R."/>
            <person name="Tsui H.-C.T."/>
            <person name="Winkler M.E."/>
        </authorList>
    </citation>
    <scope>NUCLEOTIDE SEQUENCE</scope>
</reference>
<dbReference type="EMBL" id="UINC01063406">
    <property type="protein sequence ID" value="SVB91014.1"/>
    <property type="molecule type" value="Genomic_DNA"/>
</dbReference>
<accession>A0A382HUE6</accession>
<proteinExistence type="predicted"/>
<evidence type="ECO:0000313" key="1">
    <source>
        <dbReference type="EMBL" id="SVB91014.1"/>
    </source>
</evidence>
<dbReference type="AlphaFoldDB" id="A0A382HUE6"/>
<protein>
    <submittedName>
        <fullName evidence="1">Uncharacterized protein</fullName>
    </submittedName>
</protein>
<feature type="non-terminal residue" evidence="1">
    <location>
        <position position="1"/>
    </location>
</feature>
<sequence length="30" mass="3379">TDKEIIEAIFAFDHDQAPDYDVLLQETGLA</sequence>
<gene>
    <name evidence="1" type="ORF">METZ01_LOCUS243868</name>
</gene>